<reference evidence="1" key="2">
    <citation type="submission" date="2020-02" db="EMBL/GenBank/DDBJ databases">
        <title>Identification and distribution of gene clusters putatively required for synthesis of sphingolipid metabolism inhibitors in phylogenetically diverse species of the filamentous fungus Fusarium.</title>
        <authorList>
            <person name="Kim H.-S."/>
            <person name="Busman M."/>
            <person name="Brown D.W."/>
            <person name="Divon H."/>
            <person name="Uhlig S."/>
            <person name="Proctor R.H."/>
        </authorList>
    </citation>
    <scope>NUCLEOTIDE SEQUENCE</scope>
    <source>
        <strain evidence="1">NRRL 25174</strain>
    </source>
</reference>
<dbReference type="SUPFAM" id="SSF56112">
    <property type="entry name" value="Protein kinase-like (PK-like)"/>
    <property type="match status" value="1"/>
</dbReference>
<sequence length="292" mass="33128">MRQQPSRDVLDAFGAGNNLIHVPGGRGLCYQDGQGVLLRPSDDDEESEYIGSLCKLLVDLNPIDYGIPEPILASGHPEKYVCDGWTAWTYVEGNAIPQGNFKTLMRACRAFHADTARLVTVKPLFISTRKNRFTEADLVAWEEKKLEDVEGVNTDIMAVIQPTLDQLHRLRQPFQQEMKSQLIHGDLTGNVLFDTESNNPPTIIDITLYWRPAEYAEAIIVADGLIWLKEGRELVDMHGFDHTRMQLLVRALYWRCLSFAIDPILPWVNENLPKADFGKAIEIVKEMMNEYA</sequence>
<proteinExistence type="predicted"/>
<evidence type="ECO:0000313" key="2">
    <source>
        <dbReference type="Proteomes" id="UP000730481"/>
    </source>
</evidence>
<dbReference type="InterPro" id="IPR011009">
    <property type="entry name" value="Kinase-like_dom_sf"/>
</dbReference>
<evidence type="ECO:0000313" key="1">
    <source>
        <dbReference type="EMBL" id="KAF4332110.1"/>
    </source>
</evidence>
<gene>
    <name evidence="1" type="ORF">FBEOM_14091</name>
</gene>
<organism evidence="1 2">
    <name type="scientific">Fusarium beomiforme</name>
    <dbReference type="NCBI Taxonomy" id="44412"/>
    <lineage>
        <taxon>Eukaryota</taxon>
        <taxon>Fungi</taxon>
        <taxon>Dikarya</taxon>
        <taxon>Ascomycota</taxon>
        <taxon>Pezizomycotina</taxon>
        <taxon>Sordariomycetes</taxon>
        <taxon>Hypocreomycetidae</taxon>
        <taxon>Hypocreales</taxon>
        <taxon>Nectriaceae</taxon>
        <taxon>Fusarium</taxon>
        <taxon>Fusarium burgessii species complex</taxon>
    </lineage>
</organism>
<name>A0A9P5DQQ8_9HYPO</name>
<dbReference type="Proteomes" id="UP000730481">
    <property type="component" value="Unassembled WGS sequence"/>
</dbReference>
<accession>A0A9P5DQQ8</accession>
<keyword evidence="2" id="KW-1185">Reference proteome</keyword>
<dbReference type="OrthoDB" id="4187105at2759"/>
<dbReference type="EMBL" id="PVQB02001174">
    <property type="protein sequence ID" value="KAF4332110.1"/>
    <property type="molecule type" value="Genomic_DNA"/>
</dbReference>
<reference evidence="1" key="1">
    <citation type="journal article" date="2017" name="Mycologia">
        <title>Fusarium algeriense, sp. nov., a novel toxigenic crown rot pathogen of durum wheat from Algeria is nested in the Fusarium burgessii species complex.</title>
        <authorList>
            <person name="Laraba I."/>
            <person name="Keddad A."/>
            <person name="Boureghda H."/>
            <person name="Abdallah N."/>
            <person name="Vaughan M.M."/>
            <person name="Proctor R.H."/>
            <person name="Busman M."/>
            <person name="O'Donnell K."/>
        </authorList>
    </citation>
    <scope>NUCLEOTIDE SEQUENCE</scope>
    <source>
        <strain evidence="1">NRRL 25174</strain>
    </source>
</reference>
<protein>
    <submittedName>
        <fullName evidence="1">Ribosomal L1</fullName>
    </submittedName>
</protein>
<dbReference type="AlphaFoldDB" id="A0A9P5DQQ8"/>
<comment type="caution">
    <text evidence="1">The sequence shown here is derived from an EMBL/GenBank/DDBJ whole genome shotgun (WGS) entry which is preliminary data.</text>
</comment>